<dbReference type="SUPFAM" id="SSF103473">
    <property type="entry name" value="MFS general substrate transporter"/>
    <property type="match status" value="1"/>
</dbReference>
<accession>A0ABT4JPZ3</accession>
<evidence type="ECO:0000259" key="5">
    <source>
        <dbReference type="PROSITE" id="PS50850"/>
    </source>
</evidence>
<evidence type="ECO:0000256" key="1">
    <source>
        <dbReference type="ARBA" id="ARBA00022692"/>
    </source>
</evidence>
<feature type="transmembrane region" description="Helical" evidence="4">
    <location>
        <begin position="52"/>
        <end position="76"/>
    </location>
</feature>
<dbReference type="PANTHER" id="PTHR23521">
    <property type="entry name" value="TRANSPORTER MFS SUPERFAMILY"/>
    <property type="match status" value="1"/>
</dbReference>
<dbReference type="RefSeq" id="WP_269121698.1">
    <property type="nucleotide sequence ID" value="NZ_JAPUBN010000001.1"/>
</dbReference>
<gene>
    <name evidence="6" type="ORF">O1D97_00070</name>
</gene>
<proteinExistence type="predicted"/>
<dbReference type="Pfam" id="PF07690">
    <property type="entry name" value="MFS_1"/>
    <property type="match status" value="1"/>
</dbReference>
<keyword evidence="3 4" id="KW-0472">Membrane</keyword>
<feature type="transmembrane region" description="Helical" evidence="4">
    <location>
        <begin position="118"/>
        <end position="137"/>
    </location>
</feature>
<sequence length="279" mass="29637">MLLNIASPSGYDLFILTSVLISFALVPLLLVRTPSPTIDVPEKLQMASLIKTAPLGVTGVTLAGVVIGAVLGLAAVYAQSIGMNVAEISLFLGASYVGGLLLQWPIGRLSDIQDRRVTILLVSITASITAFVVPVGMYLDNHYLMLLGMFLVGAFSFPLYSLSASHVNDQLRPEQILSASSGLILLNGIGGATGPIIGALAMDFLDVNALFWFVAIVNIFVAMVAAYRINYQPPMIIEDQGDQVPVALGVSPVVTAEMFAEADSNLEVEEEVTEVEIKL</sequence>
<feature type="transmembrane region" description="Helical" evidence="4">
    <location>
        <begin position="88"/>
        <end position="106"/>
    </location>
</feature>
<feature type="transmembrane region" description="Helical" evidence="4">
    <location>
        <begin position="13"/>
        <end position="31"/>
    </location>
</feature>
<comment type="caution">
    <text evidence="6">The sequence shown here is derived from an EMBL/GenBank/DDBJ whole genome shotgun (WGS) entry which is preliminary data.</text>
</comment>
<feature type="transmembrane region" description="Helical" evidence="4">
    <location>
        <begin position="209"/>
        <end position="227"/>
    </location>
</feature>
<protein>
    <submittedName>
        <fullName evidence="6">MFS transporter</fullName>
    </submittedName>
</protein>
<keyword evidence="1 4" id="KW-0812">Transmembrane</keyword>
<organism evidence="6 7">
    <name type="scientific">Marinomonas phaeophyticola</name>
    <dbReference type="NCBI Taxonomy" id="3004091"/>
    <lineage>
        <taxon>Bacteria</taxon>
        <taxon>Pseudomonadati</taxon>
        <taxon>Pseudomonadota</taxon>
        <taxon>Gammaproteobacteria</taxon>
        <taxon>Oceanospirillales</taxon>
        <taxon>Oceanospirillaceae</taxon>
        <taxon>Marinomonas</taxon>
    </lineage>
</organism>
<dbReference type="Proteomes" id="UP001149719">
    <property type="component" value="Unassembled WGS sequence"/>
</dbReference>
<name>A0ABT4JPZ3_9GAMM</name>
<reference evidence="6" key="1">
    <citation type="submission" date="2022-12" db="EMBL/GenBank/DDBJ databases">
        <title>Marinomonas 15G1-11 sp. nov, isolated from marine algae.</title>
        <authorList>
            <person name="Butt M."/>
            <person name="Choi D.G."/>
            <person name="Kim J.M."/>
            <person name="Lee J.K."/>
            <person name="Baek J.H."/>
            <person name="Jeon C.O."/>
        </authorList>
    </citation>
    <scope>NUCLEOTIDE SEQUENCE</scope>
    <source>
        <strain evidence="6">15G1-11</strain>
    </source>
</reference>
<dbReference type="InterPro" id="IPR020846">
    <property type="entry name" value="MFS_dom"/>
</dbReference>
<feature type="domain" description="Major facilitator superfamily (MFS) profile" evidence="5">
    <location>
        <begin position="52"/>
        <end position="279"/>
    </location>
</feature>
<feature type="transmembrane region" description="Helical" evidence="4">
    <location>
        <begin position="143"/>
        <end position="164"/>
    </location>
</feature>
<evidence type="ECO:0000313" key="7">
    <source>
        <dbReference type="Proteomes" id="UP001149719"/>
    </source>
</evidence>
<evidence type="ECO:0000256" key="2">
    <source>
        <dbReference type="ARBA" id="ARBA00022989"/>
    </source>
</evidence>
<dbReference type="InterPro" id="IPR011701">
    <property type="entry name" value="MFS"/>
</dbReference>
<evidence type="ECO:0000313" key="6">
    <source>
        <dbReference type="EMBL" id="MCZ2720077.1"/>
    </source>
</evidence>
<dbReference type="EMBL" id="JAPUBN010000001">
    <property type="protein sequence ID" value="MCZ2720077.1"/>
    <property type="molecule type" value="Genomic_DNA"/>
</dbReference>
<dbReference type="PROSITE" id="PS50850">
    <property type="entry name" value="MFS"/>
    <property type="match status" value="1"/>
</dbReference>
<feature type="transmembrane region" description="Helical" evidence="4">
    <location>
        <begin position="176"/>
        <end position="197"/>
    </location>
</feature>
<dbReference type="PANTHER" id="PTHR23521:SF3">
    <property type="entry name" value="MFS TRANSPORTER"/>
    <property type="match status" value="1"/>
</dbReference>
<evidence type="ECO:0000256" key="4">
    <source>
        <dbReference type="SAM" id="Phobius"/>
    </source>
</evidence>
<keyword evidence="2 4" id="KW-1133">Transmembrane helix</keyword>
<keyword evidence="7" id="KW-1185">Reference proteome</keyword>
<dbReference type="InterPro" id="IPR036259">
    <property type="entry name" value="MFS_trans_sf"/>
</dbReference>
<dbReference type="Gene3D" id="1.20.1250.20">
    <property type="entry name" value="MFS general substrate transporter like domains"/>
    <property type="match status" value="1"/>
</dbReference>
<evidence type="ECO:0000256" key="3">
    <source>
        <dbReference type="ARBA" id="ARBA00023136"/>
    </source>
</evidence>